<evidence type="ECO:0000313" key="2">
    <source>
        <dbReference type="Proteomes" id="UP000886476"/>
    </source>
</evidence>
<comment type="caution">
    <text evidence="1">The sequence shown here is derived from an EMBL/GenBank/DDBJ whole genome shotgun (WGS) entry which is preliminary data.</text>
</comment>
<protein>
    <submittedName>
        <fullName evidence="1">Uncharacterized protein</fullName>
    </submittedName>
</protein>
<evidence type="ECO:0000313" key="1">
    <source>
        <dbReference type="EMBL" id="NPU63979.1"/>
    </source>
</evidence>
<keyword evidence="2" id="KW-1185">Reference proteome</keyword>
<sequence>MSIGQLRKIKRRHAVTRAADAQLASHLPELGLPCMNDGARMAFRAILDYETPFGNGSLRDFLMLAEARGFCAHPMDWIPAPDDAQYSPLYQPWVDWMSDNGVTEFHAGNRLTKDNWARWKPKARLAAFKRRMREDVQAAHDLLATVGTTQPATTRLALLNEINAFAAFSGNYPYQVPLLKHFLADRSANIRAVAETKLRAMNGLETEAAHAAVLATQITASGGAVTYATPPAAHTQPYFKNFACTTFDLLAKALGLSPQQLARQSDLKALGSDFMLLVVLTGDVETRSIVASRLLEMGETDLASGLFDGVTRPLWEQGLRATFKSHFWFSVAEFLGLEAGTLTPTRMRELACYEHWETSVTNEIESGKLPVNGQYDPLRVLGLVVDKDAAQAIIDLAVALGMKETHPRLTMLKFNLAL</sequence>
<organism evidence="1 2">
    <name type="scientific">Bradyrhizobium aeschynomenes</name>
    <dbReference type="NCBI Taxonomy" id="2734909"/>
    <lineage>
        <taxon>Bacteria</taxon>
        <taxon>Pseudomonadati</taxon>
        <taxon>Pseudomonadota</taxon>
        <taxon>Alphaproteobacteria</taxon>
        <taxon>Hyphomicrobiales</taxon>
        <taxon>Nitrobacteraceae</taxon>
        <taxon>Bradyrhizobium</taxon>
    </lineage>
</organism>
<dbReference type="Pfam" id="PF18944">
    <property type="entry name" value="DUF5691"/>
    <property type="match status" value="1"/>
</dbReference>
<reference evidence="1" key="1">
    <citation type="submission" date="2020-05" db="EMBL/GenBank/DDBJ databases">
        <title>Nod-independent and nitrogen-fixing Bradyrhizobium aeschynomene sp. nov. isolated from nodules of Aeschynomene indica.</title>
        <authorList>
            <person name="Zhang Z."/>
        </authorList>
    </citation>
    <scope>NUCLEOTIDE SEQUENCE</scope>
    <source>
        <strain evidence="1">83012</strain>
    </source>
</reference>
<dbReference type="RefSeq" id="WP_172108874.1">
    <property type="nucleotide sequence ID" value="NZ_JABFDN010000001.1"/>
</dbReference>
<proteinExistence type="predicted"/>
<dbReference type="EMBL" id="JABFDN010000001">
    <property type="protein sequence ID" value="NPU63979.1"/>
    <property type="molecule type" value="Genomic_DNA"/>
</dbReference>
<gene>
    <name evidence="1" type="ORF">HL667_03105</name>
</gene>
<name>A0ABX2C6S1_9BRAD</name>
<accession>A0ABX2C6S1</accession>
<dbReference type="InterPro" id="IPR043746">
    <property type="entry name" value="DUF5691"/>
</dbReference>
<dbReference type="Proteomes" id="UP000886476">
    <property type="component" value="Unassembled WGS sequence"/>
</dbReference>